<dbReference type="AlphaFoldDB" id="A0A916EEJ5"/>
<gene>
    <name evidence="1" type="ORF">CHRIB12_LOCUS19069</name>
</gene>
<dbReference type="OrthoDB" id="2392214at2759"/>
<dbReference type="EMBL" id="CAGKOT010000052">
    <property type="protein sequence ID" value="CAB5384900.1"/>
    <property type="molecule type" value="Genomic_DNA"/>
</dbReference>
<name>A0A916EEJ5_9GLOM</name>
<reference evidence="1" key="1">
    <citation type="submission" date="2020-05" db="EMBL/GenBank/DDBJ databases">
        <authorList>
            <person name="Rincon C."/>
            <person name="Sanders R I."/>
            <person name="Robbins C."/>
            <person name="Chaturvedi A."/>
        </authorList>
    </citation>
    <scope>NUCLEOTIDE SEQUENCE</scope>
    <source>
        <strain evidence="1">CHB12</strain>
    </source>
</reference>
<comment type="caution">
    <text evidence="1">The sequence shown here is derived from an EMBL/GenBank/DDBJ whole genome shotgun (WGS) entry which is preliminary data.</text>
</comment>
<organism evidence="1 2">
    <name type="scientific">Rhizophagus irregularis</name>
    <dbReference type="NCBI Taxonomy" id="588596"/>
    <lineage>
        <taxon>Eukaryota</taxon>
        <taxon>Fungi</taxon>
        <taxon>Fungi incertae sedis</taxon>
        <taxon>Mucoromycota</taxon>
        <taxon>Glomeromycotina</taxon>
        <taxon>Glomeromycetes</taxon>
        <taxon>Glomerales</taxon>
        <taxon>Glomeraceae</taxon>
        <taxon>Rhizophagus</taxon>
    </lineage>
</organism>
<accession>A0A916EEJ5</accession>
<protein>
    <submittedName>
        <fullName evidence="1">Uncharacterized protein</fullName>
    </submittedName>
</protein>
<dbReference type="VEuPathDB" id="FungiDB:RhiirFUN_025190"/>
<dbReference type="Proteomes" id="UP000684084">
    <property type="component" value="Unassembled WGS sequence"/>
</dbReference>
<evidence type="ECO:0000313" key="2">
    <source>
        <dbReference type="Proteomes" id="UP000684084"/>
    </source>
</evidence>
<sequence>MQIRVLSETNSAALKLPLEKMSQNYRYELTLVANNNVETLQQISRLPTPQVANNIVEHNFFNGTNFDGNNNHNSNVESLLLPAGWFVSSPVFP</sequence>
<proteinExistence type="predicted"/>
<evidence type="ECO:0000313" key="1">
    <source>
        <dbReference type="EMBL" id="CAB5384900.1"/>
    </source>
</evidence>